<keyword evidence="9" id="KW-1003">Cell membrane</keyword>
<dbReference type="AlphaFoldDB" id="A0A518F079"/>
<accession>A0A518F079</accession>
<dbReference type="Pfam" id="PF03840">
    <property type="entry name" value="SecG"/>
    <property type="match status" value="1"/>
</dbReference>
<feature type="region of interest" description="Disordered" evidence="10">
    <location>
        <begin position="91"/>
        <end position="111"/>
    </location>
</feature>
<protein>
    <recommendedName>
        <fullName evidence="9">Protein-export membrane protein SecG</fullName>
    </recommendedName>
</protein>
<proteinExistence type="inferred from homology"/>
<keyword evidence="6 9" id="KW-1133">Transmembrane helix</keyword>
<reference evidence="11 12" key="1">
    <citation type="submission" date="2019-02" db="EMBL/GenBank/DDBJ databases">
        <title>Deep-cultivation of Planctomycetes and their phenomic and genomic characterization uncovers novel biology.</title>
        <authorList>
            <person name="Wiegand S."/>
            <person name="Jogler M."/>
            <person name="Boedeker C."/>
            <person name="Pinto D."/>
            <person name="Vollmers J."/>
            <person name="Rivas-Marin E."/>
            <person name="Kohn T."/>
            <person name="Peeters S.H."/>
            <person name="Heuer A."/>
            <person name="Rast P."/>
            <person name="Oberbeckmann S."/>
            <person name="Bunk B."/>
            <person name="Jeske O."/>
            <person name="Meyerdierks A."/>
            <person name="Storesund J.E."/>
            <person name="Kallscheuer N."/>
            <person name="Luecker S."/>
            <person name="Lage O.M."/>
            <person name="Pohl T."/>
            <person name="Merkel B.J."/>
            <person name="Hornburger P."/>
            <person name="Mueller R.-W."/>
            <person name="Bruemmer F."/>
            <person name="Labrenz M."/>
            <person name="Spormann A.M."/>
            <person name="Op den Camp H."/>
            <person name="Overmann J."/>
            <person name="Amann R."/>
            <person name="Jetten M.S.M."/>
            <person name="Mascher T."/>
            <person name="Medema M.H."/>
            <person name="Devos D.P."/>
            <person name="Kaster A.-K."/>
            <person name="Ovreas L."/>
            <person name="Rohde M."/>
            <person name="Galperin M.Y."/>
            <person name="Jogler C."/>
        </authorList>
    </citation>
    <scope>NUCLEOTIDE SEQUENCE [LARGE SCALE GENOMIC DNA]</scope>
    <source>
        <strain evidence="11 12">Poly30</strain>
    </source>
</reference>
<dbReference type="EMBL" id="CP036434">
    <property type="protein sequence ID" value="QDV09744.1"/>
    <property type="molecule type" value="Genomic_DNA"/>
</dbReference>
<dbReference type="NCBIfam" id="TIGR00810">
    <property type="entry name" value="secG"/>
    <property type="match status" value="1"/>
</dbReference>
<evidence type="ECO:0000256" key="4">
    <source>
        <dbReference type="ARBA" id="ARBA00022692"/>
    </source>
</evidence>
<organism evidence="11 12">
    <name type="scientific">Saltatorellus ferox</name>
    <dbReference type="NCBI Taxonomy" id="2528018"/>
    <lineage>
        <taxon>Bacteria</taxon>
        <taxon>Pseudomonadati</taxon>
        <taxon>Planctomycetota</taxon>
        <taxon>Planctomycetia</taxon>
        <taxon>Planctomycetia incertae sedis</taxon>
        <taxon>Saltatorellus</taxon>
    </lineage>
</organism>
<evidence type="ECO:0000256" key="10">
    <source>
        <dbReference type="SAM" id="MobiDB-lite"/>
    </source>
</evidence>
<evidence type="ECO:0000256" key="7">
    <source>
        <dbReference type="ARBA" id="ARBA00023010"/>
    </source>
</evidence>
<dbReference type="InterPro" id="IPR004692">
    <property type="entry name" value="SecG"/>
</dbReference>
<keyword evidence="8 9" id="KW-0472">Membrane</keyword>
<feature type="transmembrane region" description="Helical" evidence="9">
    <location>
        <begin position="55"/>
        <end position="73"/>
    </location>
</feature>
<evidence type="ECO:0000256" key="9">
    <source>
        <dbReference type="RuleBase" id="RU365087"/>
    </source>
</evidence>
<evidence type="ECO:0000256" key="5">
    <source>
        <dbReference type="ARBA" id="ARBA00022927"/>
    </source>
</evidence>
<keyword evidence="7 9" id="KW-0811">Translocation</keyword>
<keyword evidence="4 9" id="KW-0812">Transmembrane</keyword>
<dbReference type="RefSeq" id="WP_145204641.1">
    <property type="nucleotide sequence ID" value="NZ_CP036434.1"/>
</dbReference>
<dbReference type="GO" id="GO:0005886">
    <property type="term" value="C:plasma membrane"/>
    <property type="evidence" value="ECO:0007669"/>
    <property type="project" value="UniProtKB-SubCell"/>
</dbReference>
<keyword evidence="3 9" id="KW-0813">Transport</keyword>
<evidence type="ECO:0000256" key="3">
    <source>
        <dbReference type="ARBA" id="ARBA00022448"/>
    </source>
</evidence>
<comment type="similarity">
    <text evidence="2 9">Belongs to the SecG family.</text>
</comment>
<dbReference type="GO" id="GO:0015450">
    <property type="term" value="F:protein-transporting ATPase activity"/>
    <property type="evidence" value="ECO:0007669"/>
    <property type="project" value="UniProtKB-UniRule"/>
</dbReference>
<dbReference type="Proteomes" id="UP000320390">
    <property type="component" value="Chromosome"/>
</dbReference>
<keyword evidence="12" id="KW-1185">Reference proteome</keyword>
<keyword evidence="5 9" id="KW-0653">Protein transport</keyword>
<comment type="subcellular location">
    <subcellularLocation>
        <location evidence="9">Cell membrane</location>
        <topology evidence="9">Multi-pass membrane protein</topology>
    </subcellularLocation>
    <subcellularLocation>
        <location evidence="1">Membrane</location>
        <topology evidence="1">Multi-pass membrane protein</topology>
    </subcellularLocation>
</comment>
<evidence type="ECO:0000313" key="11">
    <source>
        <dbReference type="EMBL" id="QDV09744.1"/>
    </source>
</evidence>
<feature type="transmembrane region" description="Helical" evidence="9">
    <location>
        <begin position="7"/>
        <end position="25"/>
    </location>
</feature>
<comment type="function">
    <text evidence="9">Involved in protein export. Participates in an early event of protein translocation.</text>
</comment>
<evidence type="ECO:0000256" key="1">
    <source>
        <dbReference type="ARBA" id="ARBA00004141"/>
    </source>
</evidence>
<gene>
    <name evidence="11" type="ORF">Poly30_53030</name>
</gene>
<evidence type="ECO:0000256" key="8">
    <source>
        <dbReference type="ARBA" id="ARBA00023136"/>
    </source>
</evidence>
<feature type="compositionally biased region" description="Low complexity" evidence="10">
    <location>
        <begin position="91"/>
        <end position="100"/>
    </location>
</feature>
<evidence type="ECO:0000256" key="2">
    <source>
        <dbReference type="ARBA" id="ARBA00008445"/>
    </source>
</evidence>
<dbReference type="PRINTS" id="PR01651">
    <property type="entry name" value="SECGEXPORT"/>
</dbReference>
<evidence type="ECO:0000313" key="12">
    <source>
        <dbReference type="Proteomes" id="UP000320390"/>
    </source>
</evidence>
<sequence length="111" mass="11222">MSTTIVLLYILFVAAAIILTVVILLQEGKGGGFGDALGAAGQQAFGVKASGVQKFTMYVAIAFLGSAVLIHVLNNKRQSGVDIGGMESLDLGGSGADSSAVPIQIPAEEGK</sequence>
<name>A0A518F079_9BACT</name>
<dbReference type="GO" id="GO:0009306">
    <property type="term" value="P:protein secretion"/>
    <property type="evidence" value="ECO:0007669"/>
    <property type="project" value="UniProtKB-UniRule"/>
</dbReference>
<evidence type="ECO:0000256" key="6">
    <source>
        <dbReference type="ARBA" id="ARBA00022989"/>
    </source>
</evidence>